<keyword evidence="2" id="KW-1185">Reference proteome</keyword>
<gene>
    <name evidence="1" type="ORF">DEO72_LG6g322</name>
</gene>
<protein>
    <submittedName>
        <fullName evidence="1">Uncharacterized protein</fullName>
    </submittedName>
</protein>
<accession>A0A4D6M4V4</accession>
<reference evidence="1 2" key="1">
    <citation type="submission" date="2019-04" db="EMBL/GenBank/DDBJ databases">
        <title>An improved genome assembly and genetic linkage map for asparagus bean, Vigna unguiculata ssp. sesquipedialis.</title>
        <authorList>
            <person name="Xia Q."/>
            <person name="Zhang R."/>
            <person name="Dong Y."/>
        </authorList>
    </citation>
    <scope>NUCLEOTIDE SEQUENCE [LARGE SCALE GENOMIC DNA]</scope>
    <source>
        <tissue evidence="1">Leaf</tissue>
    </source>
</reference>
<name>A0A4D6M4V4_VIGUN</name>
<evidence type="ECO:0000313" key="2">
    <source>
        <dbReference type="Proteomes" id="UP000501690"/>
    </source>
</evidence>
<organism evidence="1 2">
    <name type="scientific">Vigna unguiculata</name>
    <name type="common">Cowpea</name>
    <dbReference type="NCBI Taxonomy" id="3917"/>
    <lineage>
        <taxon>Eukaryota</taxon>
        <taxon>Viridiplantae</taxon>
        <taxon>Streptophyta</taxon>
        <taxon>Embryophyta</taxon>
        <taxon>Tracheophyta</taxon>
        <taxon>Spermatophyta</taxon>
        <taxon>Magnoliopsida</taxon>
        <taxon>eudicotyledons</taxon>
        <taxon>Gunneridae</taxon>
        <taxon>Pentapetalae</taxon>
        <taxon>rosids</taxon>
        <taxon>fabids</taxon>
        <taxon>Fabales</taxon>
        <taxon>Fabaceae</taxon>
        <taxon>Papilionoideae</taxon>
        <taxon>50 kb inversion clade</taxon>
        <taxon>NPAAA clade</taxon>
        <taxon>indigoferoid/millettioid clade</taxon>
        <taxon>Phaseoleae</taxon>
        <taxon>Vigna</taxon>
    </lineage>
</organism>
<dbReference type="EMBL" id="CP039350">
    <property type="protein sequence ID" value="QCD95628.1"/>
    <property type="molecule type" value="Genomic_DNA"/>
</dbReference>
<evidence type="ECO:0000313" key="1">
    <source>
        <dbReference type="EMBL" id="QCD95628.1"/>
    </source>
</evidence>
<dbReference type="Proteomes" id="UP000501690">
    <property type="component" value="Linkage Group LG6"/>
</dbReference>
<dbReference type="AlphaFoldDB" id="A0A4D6M4V4"/>
<sequence>MTFSSKVPNTPKNFSLELRTQTFATLLLPHVVLHDWELNLVVILVAREYFKLGKLEGETPFTGDLPLPE</sequence>
<proteinExistence type="predicted"/>